<sequence>MITGTVIGTFIAITPILFYLYESVPADQVWNTFLFTYDSKLWGNANLSMWIFTGKAVPCALLILWFFTNRHWWYHALLVPITMYLYQIISLFISDRGFDEFELIYMVPVMAVIVPSIYLIRAKMFNKINDVDKTMEELEEEFRIRPKGVMNRLKEYF</sequence>
<feature type="transmembrane region" description="Helical" evidence="1">
    <location>
        <begin position="47"/>
        <end position="67"/>
    </location>
</feature>
<keyword evidence="1" id="KW-1133">Transmembrane helix</keyword>
<dbReference type="Proteomes" id="UP000681315">
    <property type="component" value="Unassembled WGS sequence"/>
</dbReference>
<name>A0ABS3SQX6_9FLAO</name>
<comment type="caution">
    <text evidence="2">The sequence shown here is derived from an EMBL/GenBank/DDBJ whole genome shotgun (WGS) entry which is preliminary data.</text>
</comment>
<feature type="transmembrane region" description="Helical" evidence="1">
    <location>
        <begin position="72"/>
        <end position="91"/>
    </location>
</feature>
<organism evidence="2 3">
    <name type="scientific">Gelidibacter pelagius</name>
    <dbReference type="NCBI Taxonomy" id="2819985"/>
    <lineage>
        <taxon>Bacteria</taxon>
        <taxon>Pseudomonadati</taxon>
        <taxon>Bacteroidota</taxon>
        <taxon>Flavobacteriia</taxon>
        <taxon>Flavobacteriales</taxon>
        <taxon>Flavobacteriaceae</taxon>
        <taxon>Gelidibacter</taxon>
    </lineage>
</organism>
<keyword evidence="1" id="KW-0472">Membrane</keyword>
<keyword evidence="3" id="KW-1185">Reference proteome</keyword>
<evidence type="ECO:0000256" key="1">
    <source>
        <dbReference type="SAM" id="Phobius"/>
    </source>
</evidence>
<evidence type="ECO:0000313" key="3">
    <source>
        <dbReference type="Proteomes" id="UP000681315"/>
    </source>
</evidence>
<dbReference type="EMBL" id="JAGEVG010000007">
    <property type="protein sequence ID" value="MBO3098095.1"/>
    <property type="molecule type" value="Genomic_DNA"/>
</dbReference>
<feature type="transmembrane region" description="Helical" evidence="1">
    <location>
        <begin position="103"/>
        <end position="120"/>
    </location>
</feature>
<accession>A0ABS3SQX6</accession>
<proteinExistence type="predicted"/>
<keyword evidence="1" id="KW-0812">Transmembrane</keyword>
<evidence type="ECO:0000313" key="2">
    <source>
        <dbReference type="EMBL" id="MBO3098095.1"/>
    </source>
</evidence>
<reference evidence="2 3" key="1">
    <citation type="submission" date="2021-03" db="EMBL/GenBank/DDBJ databases">
        <title>Gelidibacter sp. nov., isolated from costal sediment.</title>
        <authorList>
            <person name="Lun K.-Y."/>
        </authorList>
    </citation>
    <scope>NUCLEOTIDE SEQUENCE [LARGE SCALE GENOMIC DNA]</scope>
    <source>
        <strain evidence="2 3">DF109</strain>
    </source>
</reference>
<gene>
    <name evidence="2" type="ORF">J4051_07445</name>
</gene>
<protein>
    <submittedName>
        <fullName evidence="2">Uncharacterized protein</fullName>
    </submittedName>
</protein>